<organism evidence="1">
    <name type="scientific">viral metagenome</name>
    <dbReference type="NCBI Taxonomy" id="1070528"/>
    <lineage>
        <taxon>unclassified sequences</taxon>
        <taxon>metagenomes</taxon>
        <taxon>organismal metagenomes</taxon>
    </lineage>
</organism>
<evidence type="ECO:0000313" key="2">
    <source>
        <dbReference type="EMBL" id="QJA69913.1"/>
    </source>
</evidence>
<dbReference type="EMBL" id="MT141747">
    <property type="protein sequence ID" value="QJA69913.1"/>
    <property type="molecule type" value="Genomic_DNA"/>
</dbReference>
<dbReference type="AlphaFoldDB" id="A0A6H2A3N5"/>
<protein>
    <submittedName>
        <fullName evidence="1">Uncharacterized protein</fullName>
    </submittedName>
</protein>
<proteinExistence type="predicted"/>
<accession>A0A6H2A3N5</accession>
<name>A0A6H2A3N5_9ZZZZ</name>
<dbReference type="EMBL" id="MT144484">
    <property type="protein sequence ID" value="QJA54187.1"/>
    <property type="molecule type" value="Genomic_DNA"/>
</dbReference>
<gene>
    <name evidence="2" type="ORF">MM415A04168_0006</name>
    <name evidence="1" type="ORF">TM448A04443_0006</name>
</gene>
<sequence length="49" mass="6093">MKLKTARRFLSRNKWKITRHILDENYSNNFMKQVRLAKRTLGDIKLRRF</sequence>
<evidence type="ECO:0000313" key="1">
    <source>
        <dbReference type="EMBL" id="QJA54187.1"/>
    </source>
</evidence>
<reference evidence="1" key="1">
    <citation type="submission" date="2020-03" db="EMBL/GenBank/DDBJ databases">
        <title>The deep terrestrial virosphere.</title>
        <authorList>
            <person name="Holmfeldt K."/>
            <person name="Nilsson E."/>
            <person name="Simone D."/>
            <person name="Lopez-Fernandez M."/>
            <person name="Wu X."/>
            <person name="de Brujin I."/>
            <person name="Lundin D."/>
            <person name="Andersson A."/>
            <person name="Bertilsson S."/>
            <person name="Dopson M."/>
        </authorList>
    </citation>
    <scope>NUCLEOTIDE SEQUENCE</scope>
    <source>
        <strain evidence="2">MM415A04168</strain>
        <strain evidence="1">TM448A04443</strain>
    </source>
</reference>